<evidence type="ECO:0000313" key="4">
    <source>
        <dbReference type="Proteomes" id="UP000077763"/>
    </source>
</evidence>
<keyword evidence="1" id="KW-0175">Coiled coil</keyword>
<gene>
    <name evidence="3" type="ORF">A1353_03260</name>
</gene>
<evidence type="ECO:0000256" key="2">
    <source>
        <dbReference type="SAM" id="Phobius"/>
    </source>
</evidence>
<comment type="caution">
    <text evidence="3">The sequence shown here is derived from an EMBL/GenBank/DDBJ whole genome shotgun (WGS) entry which is preliminary data.</text>
</comment>
<dbReference type="AlphaFoldDB" id="A0A177LTS5"/>
<evidence type="ECO:0000256" key="1">
    <source>
        <dbReference type="SAM" id="Coils"/>
    </source>
</evidence>
<organism evidence="3 4">
    <name type="scientific">Methylomonas methanica</name>
    <dbReference type="NCBI Taxonomy" id="421"/>
    <lineage>
        <taxon>Bacteria</taxon>
        <taxon>Pseudomonadati</taxon>
        <taxon>Pseudomonadota</taxon>
        <taxon>Gammaproteobacteria</taxon>
        <taxon>Methylococcales</taxon>
        <taxon>Methylococcaceae</taxon>
        <taxon>Methylomonas</taxon>
    </lineage>
</organism>
<name>A0A177LTS5_METMH</name>
<proteinExistence type="predicted"/>
<dbReference type="Proteomes" id="UP000077763">
    <property type="component" value="Unassembled WGS sequence"/>
</dbReference>
<feature type="coiled-coil region" evidence="1">
    <location>
        <begin position="194"/>
        <end position="221"/>
    </location>
</feature>
<keyword evidence="2" id="KW-0812">Transmembrane</keyword>
<dbReference type="RefSeq" id="WP_064038858.1">
    <property type="nucleotide sequence ID" value="NZ_LUUH01000110.1"/>
</dbReference>
<feature type="transmembrane region" description="Helical" evidence="2">
    <location>
        <begin position="25"/>
        <end position="47"/>
    </location>
</feature>
<accession>A0A177LTS5</accession>
<protein>
    <submittedName>
        <fullName evidence="3">Uncharacterized protein</fullName>
    </submittedName>
</protein>
<evidence type="ECO:0000313" key="3">
    <source>
        <dbReference type="EMBL" id="OAH96663.1"/>
    </source>
</evidence>
<feature type="coiled-coil region" evidence="1">
    <location>
        <begin position="77"/>
        <end position="114"/>
    </location>
</feature>
<sequence length="462" mass="50293">MEAYLPMIQSILSDWYRFTLENQEYAGALALAVWLFTAMFYSIRIYFLKKTNAINLKARLALQADFDAAQQQQQALQVQLTANTEQLEAAQAAAENEAQRAASLEEKLVQANRQVIDSIKTLATGFELTEPALPAANDLQSTDLWPRYFALTAQISERFKAEQQGKTELQLALWAETSKLAEKDALIGPLQLRLESQTEQLNKLELAVEEQKILREREQAAAEKLLADTLAKHQAELARYADSAKHSAAPAVAYSQPVPQPEPKVIVNESPAVIESSAAFAAQPVVQKALQAPIESPKPVEREIAPVVDKPKSVVTEPAPAKQSSVDKLAEKSGGFGKFKQMLNNTMQQMAKLDQKLGTQTEVAAETIQEELEEIAAPIMEAAVELKENVVEIAETAAEAVKEPAAGVGGKLKNLFGKSKPVELAAKPEPVAAEPEPIAETVAAAVESSKPAGLKGLLKKWK</sequence>
<reference evidence="3 4" key="1">
    <citation type="submission" date="2016-03" db="EMBL/GenBank/DDBJ databases">
        <authorList>
            <person name="Ploux O."/>
        </authorList>
    </citation>
    <scope>NUCLEOTIDE SEQUENCE [LARGE SCALE GENOMIC DNA]</scope>
    <source>
        <strain evidence="3 4">R-45371</strain>
    </source>
</reference>
<keyword evidence="2" id="KW-1133">Transmembrane helix</keyword>
<keyword evidence="2" id="KW-0472">Membrane</keyword>
<dbReference type="EMBL" id="LUUH01000110">
    <property type="protein sequence ID" value="OAH96663.1"/>
    <property type="molecule type" value="Genomic_DNA"/>
</dbReference>